<evidence type="ECO:0000256" key="1">
    <source>
        <dbReference type="ARBA" id="ARBA00023015"/>
    </source>
</evidence>
<evidence type="ECO:0000313" key="9">
    <source>
        <dbReference type="Proteomes" id="UP001318040"/>
    </source>
</evidence>
<feature type="compositionally biased region" description="Basic and acidic residues" evidence="5">
    <location>
        <begin position="590"/>
        <end position="602"/>
    </location>
</feature>
<keyword evidence="2" id="KW-0238">DNA-binding</keyword>
<dbReference type="GO" id="GO:0042795">
    <property type="term" value="P:snRNA transcription by RNA polymerase II"/>
    <property type="evidence" value="ECO:0007669"/>
    <property type="project" value="TreeGrafter"/>
</dbReference>
<keyword evidence="4" id="KW-0539">Nucleus</keyword>
<feature type="compositionally biased region" description="Basic residues" evidence="5">
    <location>
        <begin position="1704"/>
        <end position="1726"/>
    </location>
</feature>
<evidence type="ECO:0000259" key="6">
    <source>
        <dbReference type="PROSITE" id="PS50090"/>
    </source>
</evidence>
<evidence type="ECO:0000259" key="7">
    <source>
        <dbReference type="PROSITE" id="PS51293"/>
    </source>
</evidence>
<dbReference type="PANTHER" id="PTHR46621">
    <property type="entry name" value="SNRNA-ACTIVATING PROTEIN COMPLEX SUBUNIT 4"/>
    <property type="match status" value="1"/>
</dbReference>
<evidence type="ECO:0000256" key="5">
    <source>
        <dbReference type="SAM" id="MobiDB-lite"/>
    </source>
</evidence>
<evidence type="ECO:0000256" key="3">
    <source>
        <dbReference type="ARBA" id="ARBA00023163"/>
    </source>
</evidence>
<feature type="domain" description="Myb-like" evidence="6">
    <location>
        <begin position="300"/>
        <end position="352"/>
    </location>
</feature>
<proteinExistence type="predicted"/>
<feature type="region of interest" description="Disordered" evidence="5">
    <location>
        <begin position="1197"/>
        <end position="1231"/>
    </location>
</feature>
<dbReference type="InterPro" id="IPR051575">
    <property type="entry name" value="Myb-like_DNA-bd"/>
</dbReference>
<name>A0AAJ7SPC1_PETMA</name>
<feature type="domain" description="Myb-like" evidence="6">
    <location>
        <begin position="458"/>
        <end position="509"/>
    </location>
</feature>
<feature type="compositionally biased region" description="Pro residues" evidence="5">
    <location>
        <begin position="562"/>
        <end position="582"/>
    </location>
</feature>
<dbReference type="PROSITE" id="PS50090">
    <property type="entry name" value="MYB_LIKE"/>
    <property type="match status" value="4"/>
</dbReference>
<dbReference type="InterPro" id="IPR017884">
    <property type="entry name" value="SANT_dom"/>
</dbReference>
<feature type="domain" description="Myb-like" evidence="6">
    <location>
        <begin position="356"/>
        <end position="406"/>
    </location>
</feature>
<feature type="region of interest" description="Disordered" evidence="5">
    <location>
        <begin position="500"/>
        <end position="636"/>
    </location>
</feature>
<feature type="region of interest" description="Disordered" evidence="5">
    <location>
        <begin position="1434"/>
        <end position="1487"/>
    </location>
</feature>
<feature type="domain" description="Myb-like" evidence="6">
    <location>
        <begin position="407"/>
        <end position="457"/>
    </location>
</feature>
<dbReference type="Pfam" id="PF00249">
    <property type="entry name" value="Myb_DNA-binding"/>
    <property type="match status" value="2"/>
</dbReference>
<feature type="region of interest" description="Disordered" evidence="5">
    <location>
        <begin position="1581"/>
        <end position="1654"/>
    </location>
</feature>
<evidence type="ECO:0000313" key="10">
    <source>
        <dbReference type="RefSeq" id="XP_032802067.1"/>
    </source>
</evidence>
<feature type="compositionally biased region" description="Low complexity" evidence="5">
    <location>
        <begin position="1466"/>
        <end position="1482"/>
    </location>
</feature>
<feature type="compositionally biased region" description="Basic and acidic residues" evidence="5">
    <location>
        <begin position="507"/>
        <end position="520"/>
    </location>
</feature>
<keyword evidence="9" id="KW-1185">Reference proteome</keyword>
<reference evidence="10" key="1">
    <citation type="submission" date="2025-08" db="UniProtKB">
        <authorList>
            <consortium name="RefSeq"/>
        </authorList>
    </citation>
    <scope>IDENTIFICATION</scope>
    <source>
        <tissue evidence="10">Sperm</tissue>
    </source>
</reference>
<dbReference type="SMART" id="SM00717">
    <property type="entry name" value="SANT"/>
    <property type="match status" value="5"/>
</dbReference>
<evidence type="ECO:0000256" key="4">
    <source>
        <dbReference type="ARBA" id="ARBA00023242"/>
    </source>
</evidence>
<keyword evidence="1" id="KW-0805">Transcription regulation</keyword>
<feature type="compositionally biased region" description="Basic residues" evidence="5">
    <location>
        <begin position="540"/>
        <end position="556"/>
    </location>
</feature>
<dbReference type="InterPro" id="IPR017930">
    <property type="entry name" value="Myb_dom"/>
</dbReference>
<feature type="compositionally biased region" description="Basic residues" evidence="5">
    <location>
        <begin position="1597"/>
        <end position="1611"/>
    </location>
</feature>
<feature type="domain" description="HTH myb-type" evidence="8">
    <location>
        <begin position="463"/>
        <end position="513"/>
    </location>
</feature>
<dbReference type="PANTHER" id="PTHR46621:SF1">
    <property type="entry name" value="SNRNA-ACTIVATING PROTEIN COMPLEX SUBUNIT 4"/>
    <property type="match status" value="1"/>
</dbReference>
<evidence type="ECO:0000256" key="2">
    <source>
        <dbReference type="ARBA" id="ARBA00023125"/>
    </source>
</evidence>
<keyword evidence="3" id="KW-0804">Transcription</keyword>
<dbReference type="RefSeq" id="XP_032802067.1">
    <property type="nucleotide sequence ID" value="XM_032946176.1"/>
</dbReference>
<feature type="region of interest" description="Disordered" evidence="5">
    <location>
        <begin position="1702"/>
        <end position="1743"/>
    </location>
</feature>
<feature type="compositionally biased region" description="Low complexity" evidence="5">
    <location>
        <begin position="1434"/>
        <end position="1449"/>
    </location>
</feature>
<dbReference type="Pfam" id="PF13921">
    <property type="entry name" value="Myb_DNA-bind_6"/>
    <property type="match status" value="1"/>
</dbReference>
<dbReference type="Gene3D" id="1.10.10.60">
    <property type="entry name" value="Homeodomain-like"/>
    <property type="match status" value="4"/>
</dbReference>
<feature type="domain" description="HTH myb-type" evidence="8">
    <location>
        <begin position="407"/>
        <end position="461"/>
    </location>
</feature>
<dbReference type="GO" id="GO:0000978">
    <property type="term" value="F:RNA polymerase II cis-regulatory region sequence-specific DNA binding"/>
    <property type="evidence" value="ECO:0007669"/>
    <property type="project" value="TreeGrafter"/>
</dbReference>
<dbReference type="CDD" id="cd00167">
    <property type="entry name" value="SANT"/>
    <property type="match status" value="4"/>
</dbReference>
<dbReference type="Proteomes" id="UP001318040">
    <property type="component" value="Chromosome 1"/>
</dbReference>
<dbReference type="InterPro" id="IPR001005">
    <property type="entry name" value="SANT/Myb"/>
</dbReference>
<protein>
    <submittedName>
        <fullName evidence="10">snRNA-activating protein complex subunit 4-like isoform X2</fullName>
    </submittedName>
</protein>
<accession>A0AAJ7SPC1</accession>
<organism evidence="9 10">
    <name type="scientific">Petromyzon marinus</name>
    <name type="common">Sea lamprey</name>
    <dbReference type="NCBI Taxonomy" id="7757"/>
    <lineage>
        <taxon>Eukaryota</taxon>
        <taxon>Metazoa</taxon>
        <taxon>Chordata</taxon>
        <taxon>Craniata</taxon>
        <taxon>Vertebrata</taxon>
        <taxon>Cyclostomata</taxon>
        <taxon>Hyperoartia</taxon>
        <taxon>Petromyzontiformes</taxon>
        <taxon>Petromyzontidae</taxon>
        <taxon>Petromyzon</taxon>
    </lineage>
</organism>
<sequence>MSYQQAAEERERIRREIEAIERSLLERGVRIPSSGSEPGSTSDSCEETREEGGGTDFLQRISDFDATNVTLHQLQEVDAGSDSSEEDDGLLPQDAPTCLSINLLYQELLQERLRDLDGLLQQNWDQQEALKRESLDRDLASGMVRSAQKHLHLGSFLKPYFRDTTSGLGPPDNPETKNMTSCGHKNFTAYDLRRWTEREKESLRQAVLMDSLQSRLQPLVTRLNTTEVKMERMGEDEDKSAIISSIDLMKQDINRVKNLPENELMGDKDDRHDWLKIANFDMAGKRSPTEVEKFWRYSLHPGVNATTWQSHEDKALHKLVSQHGHNAWGDIASRLGTNRTAFQCLSRFQRTNRAFRRKEWTEGENEALIQLVEAMRIGEHIPFTRIAFFMDGRSPAQLSGHWNNVLKPGLRHGAWSSLEDDLLLRAVERFGERWFLVAKEVPGRTDLQCRERYVNCLADGLAKGMWSNVEDKNLQSLVNYYGPGQWSVVAKALGTRSNSQCSKRWKRLNEKQSPRVDSLSRKRKNSTSPTLDGEGIPAVKIRRAGRRKTRWKRHRSVYTISTPPPSPPPSSLSSSPSPPPPLSSSSSVEMRSDSDGDAHEADDVVDASNKRKITSQHHEDKRAKLLPGGAAGSSTRKTTLCVPSIDLWLHPNPWVMPTTSDPAAFQENDEGTQLREVSEPLGPGRVWGSRGPRGRGYSLDHKISLEMKKWSHLAATVSHTQPESQTTVESQDTAAKLTTIEEMASVEETAAAPEATAAKGKTATVVCKSHKLATSSRSLADVLGEKMGHLNLKTKSIFELLLQVFAIDRVGCLRMINEKQLGLQMTKLPCLRTAKATLTQAGVRCFPQRQSVRDLLARATSISQQPLPLILTPIAPTSLRIGQGGSPKPISLGAGNSSNHPFTFFLPRPLVPSRVSDGTPLSSVVSGGSTVVKPTSSARSPVKPGTMVFSLVGGIPVISSLGNASNVPAESVVKPLVAARSPIPHASGITPVPPGSVVMRPAITSGQPVCSGPSVTAVFTTIVTTPPVGTRPLVYSPATAGSAVTRVVNTRALVTSLLNAELLVAPPLTTRLAVKPLVTTGPIVTPISTPNAANTTLISRTTPATTTLASGTTPACKILISGTTAITSLTSRSSSSSTARMFGIPSPASMTLISGTRATSAILVSGSTSTTSTTLASRTPSSASALKEAWLLFGGRDERSETPGSVWSWGRVPPLDDDDDDEDEEDGDDKRSIETWMARLNMRGSSSDPSLTASVACTESFPLATSVASPVAASMASTAAPSFASTLLASVVNSSPSSSLPCAVISSISRSLVSPALASASSLLPSVTSSLPLVVTSLPSSVSSPPPSFTSMAASSLPSPSYPLPSVTSSLVSSITSSLSSSLPPLSFPPAPPFSAPLPPLSSTPPCSYLPPCVATLRALKTLLQRRQTLLLQQQKQQQQPQAQHQPPLGELSNVNGNTTTTAIISSGNNVDNNRVNVSSPSPMAPLIKEKSPTVGIEGGVSAGNSLPFSLGAVDSSQNFRQTDHCLDRHQSQGPLAPRDRQWREGDISYACLRRRFLATFTVPAILATTPLLCQDSEFFRRGTRPSDQGREGSIRGRGRGRGKGRGRGRRKVVERSSMDDGGSNFDVRGVDDAEVNGDGGRHGAAGHSPDCGQGRDGVHVMGGDICCGEDEASDGGSSGKHKGESVVKIDQSVEAVGNVGIRGRGRPRTRGRGRVRVRGGKRGRQGSRDGVGSEVQLENVNI</sequence>
<dbReference type="PROSITE" id="PS51293">
    <property type="entry name" value="SANT"/>
    <property type="match status" value="1"/>
</dbReference>
<evidence type="ECO:0000259" key="8">
    <source>
        <dbReference type="PROSITE" id="PS51294"/>
    </source>
</evidence>
<dbReference type="InterPro" id="IPR009057">
    <property type="entry name" value="Homeodomain-like_sf"/>
</dbReference>
<feature type="compositionally biased region" description="Acidic residues" evidence="5">
    <location>
        <begin position="1215"/>
        <end position="1227"/>
    </location>
</feature>
<dbReference type="GO" id="GO:0042796">
    <property type="term" value="P:snRNA transcription by RNA polymerase III"/>
    <property type="evidence" value="ECO:0007669"/>
    <property type="project" value="TreeGrafter"/>
</dbReference>
<dbReference type="SUPFAM" id="SSF46689">
    <property type="entry name" value="Homeodomain-like"/>
    <property type="match status" value="3"/>
</dbReference>
<gene>
    <name evidence="10" type="primary">LOC116938684</name>
</gene>
<dbReference type="GO" id="GO:0001006">
    <property type="term" value="F:RNA polymerase III type 3 promoter sequence-specific DNA binding"/>
    <property type="evidence" value="ECO:0007669"/>
    <property type="project" value="TreeGrafter"/>
</dbReference>
<feature type="region of interest" description="Disordered" evidence="5">
    <location>
        <begin position="26"/>
        <end position="55"/>
    </location>
</feature>
<feature type="domain" description="SANT" evidence="7">
    <location>
        <begin position="410"/>
        <end position="455"/>
    </location>
</feature>
<dbReference type="PROSITE" id="PS51294">
    <property type="entry name" value="HTH_MYB"/>
    <property type="match status" value="3"/>
</dbReference>
<feature type="compositionally biased region" description="Polar residues" evidence="5">
    <location>
        <begin position="1453"/>
        <end position="1465"/>
    </location>
</feature>
<feature type="domain" description="HTH myb-type" evidence="8">
    <location>
        <begin position="300"/>
        <end position="356"/>
    </location>
</feature>
<feature type="compositionally biased region" description="Low complexity" evidence="5">
    <location>
        <begin position="32"/>
        <end position="43"/>
    </location>
</feature>
<dbReference type="GO" id="GO:0019185">
    <property type="term" value="C:snRNA-activating protein complex"/>
    <property type="evidence" value="ECO:0007669"/>
    <property type="project" value="TreeGrafter"/>
</dbReference>